<keyword evidence="2" id="KW-0812">Transmembrane</keyword>
<dbReference type="STRING" id="4155.A0A022RDJ5"/>
<keyword evidence="2" id="KW-0472">Membrane</keyword>
<keyword evidence="2" id="KW-1133">Transmembrane helix</keyword>
<dbReference type="AlphaFoldDB" id="A0A022RDJ5"/>
<organism evidence="3 4">
    <name type="scientific">Erythranthe guttata</name>
    <name type="common">Yellow monkey flower</name>
    <name type="synonym">Mimulus guttatus</name>
    <dbReference type="NCBI Taxonomy" id="4155"/>
    <lineage>
        <taxon>Eukaryota</taxon>
        <taxon>Viridiplantae</taxon>
        <taxon>Streptophyta</taxon>
        <taxon>Embryophyta</taxon>
        <taxon>Tracheophyta</taxon>
        <taxon>Spermatophyta</taxon>
        <taxon>Magnoliopsida</taxon>
        <taxon>eudicotyledons</taxon>
        <taxon>Gunneridae</taxon>
        <taxon>Pentapetalae</taxon>
        <taxon>asterids</taxon>
        <taxon>lamiids</taxon>
        <taxon>Lamiales</taxon>
        <taxon>Phrymaceae</taxon>
        <taxon>Erythranthe</taxon>
    </lineage>
</organism>
<feature type="region of interest" description="Disordered" evidence="1">
    <location>
        <begin position="78"/>
        <end position="106"/>
    </location>
</feature>
<dbReference type="eggNOG" id="ENOG502S30Q">
    <property type="taxonomic scope" value="Eukaryota"/>
</dbReference>
<dbReference type="OMA" id="NDAWHII"/>
<dbReference type="PANTHER" id="PTHR34188:SF5">
    <property type="entry name" value="OS05G0131900 PROTEIN"/>
    <property type="match status" value="1"/>
</dbReference>
<evidence type="ECO:0000256" key="1">
    <source>
        <dbReference type="SAM" id="MobiDB-lite"/>
    </source>
</evidence>
<dbReference type="PANTHER" id="PTHR34188">
    <property type="entry name" value="OS01G0299500 PROTEIN"/>
    <property type="match status" value="1"/>
</dbReference>
<proteinExistence type="predicted"/>
<dbReference type="Proteomes" id="UP000030748">
    <property type="component" value="Unassembled WGS sequence"/>
</dbReference>
<dbReference type="OrthoDB" id="1899142at2759"/>
<accession>A0A022RDJ5</accession>
<dbReference type="EMBL" id="KI630480">
    <property type="protein sequence ID" value="EYU38412.1"/>
    <property type="molecule type" value="Genomic_DNA"/>
</dbReference>
<reference evidence="3 4" key="1">
    <citation type="journal article" date="2013" name="Proc. Natl. Acad. Sci. U.S.A.">
        <title>Fine-scale variation in meiotic recombination in Mimulus inferred from population shotgun sequencing.</title>
        <authorList>
            <person name="Hellsten U."/>
            <person name="Wright K.M."/>
            <person name="Jenkins J."/>
            <person name="Shu S."/>
            <person name="Yuan Y."/>
            <person name="Wessler S.R."/>
            <person name="Schmutz J."/>
            <person name="Willis J.H."/>
            <person name="Rokhsar D.S."/>
        </authorList>
    </citation>
    <scope>NUCLEOTIDE SEQUENCE [LARGE SCALE GENOMIC DNA]</scope>
    <source>
        <strain evidence="4">cv. DUN x IM62</strain>
    </source>
</reference>
<name>A0A022RDJ5_ERYGU</name>
<keyword evidence="4" id="KW-1185">Reference proteome</keyword>
<feature type="transmembrane region" description="Helical" evidence="2">
    <location>
        <begin position="141"/>
        <end position="160"/>
    </location>
</feature>
<protein>
    <recommendedName>
        <fullName evidence="5">Transmembrane protein</fullName>
    </recommendedName>
</protein>
<evidence type="ECO:0008006" key="5">
    <source>
        <dbReference type="Google" id="ProtNLM"/>
    </source>
</evidence>
<sequence length="190" mass="21267">MDRVCSSGSDLDLDLDVDLESGGTTSEEDASVLKCENSKILLCRKNGGECSCSYDKCIVSDENLGAFREEGMISYVDKSMDDEKPKKKKKKHSKPPRPPTGPSIGVSDMKLLKEISEINMKRRRLEKIRMKKIKKEKTSSLSANLFACLVTVVFVLVIVFHESVAENDAWHIIQRVDISRDLNLLCARAV</sequence>
<evidence type="ECO:0000313" key="4">
    <source>
        <dbReference type="Proteomes" id="UP000030748"/>
    </source>
</evidence>
<evidence type="ECO:0000313" key="3">
    <source>
        <dbReference type="EMBL" id="EYU38412.1"/>
    </source>
</evidence>
<feature type="compositionally biased region" description="Basic residues" evidence="1">
    <location>
        <begin position="86"/>
        <end position="95"/>
    </location>
</feature>
<dbReference type="KEGG" id="egt:105956600"/>
<gene>
    <name evidence="3" type="ORF">MIMGU_mgv1a014408mg</name>
</gene>
<evidence type="ECO:0000256" key="2">
    <source>
        <dbReference type="SAM" id="Phobius"/>
    </source>
</evidence>